<evidence type="ECO:0000256" key="3">
    <source>
        <dbReference type="ARBA" id="ARBA00022777"/>
    </source>
</evidence>
<dbReference type="OrthoDB" id="1022360at2759"/>
<evidence type="ECO:0000256" key="5">
    <source>
        <dbReference type="PROSITE-ProRule" id="PRU10141"/>
    </source>
</evidence>
<dbReference type="AlphaFoldDB" id="A0A087GYE1"/>
<name>A0A087GYE1_ARAAL</name>
<dbReference type="GO" id="GO:0007165">
    <property type="term" value="P:signal transduction"/>
    <property type="evidence" value="ECO:0007669"/>
    <property type="project" value="TreeGrafter"/>
</dbReference>
<evidence type="ECO:0000256" key="6">
    <source>
        <dbReference type="RuleBase" id="RU000304"/>
    </source>
</evidence>
<proteinExistence type="inferred from homology"/>
<protein>
    <recommendedName>
        <fullName evidence="7">Protein kinase domain-containing protein</fullName>
    </recommendedName>
</protein>
<dbReference type="PANTHER" id="PTHR48011:SF34">
    <property type="entry name" value="PROTEIN KINASE DOMAIN-CONTAINING PROTEIN"/>
    <property type="match status" value="1"/>
</dbReference>
<dbReference type="eggNOG" id="KOG0198">
    <property type="taxonomic scope" value="Eukaryota"/>
</dbReference>
<feature type="binding site" evidence="5">
    <location>
        <position position="40"/>
    </location>
    <ligand>
        <name>ATP</name>
        <dbReference type="ChEBI" id="CHEBI:30616"/>
    </ligand>
</feature>
<keyword evidence="6" id="KW-0723">Serine/threonine-protein kinase</keyword>
<evidence type="ECO:0000313" key="8">
    <source>
        <dbReference type="EMBL" id="KFK34893.1"/>
    </source>
</evidence>
<dbReference type="Gene3D" id="1.10.510.10">
    <property type="entry name" value="Transferase(Phosphotransferase) domain 1"/>
    <property type="match status" value="1"/>
</dbReference>
<dbReference type="InterPro" id="IPR011009">
    <property type="entry name" value="Kinase-like_dom_sf"/>
</dbReference>
<gene>
    <name evidence="8" type="ordered locus">AALP_Aa5g207100</name>
</gene>
<dbReference type="GO" id="GO:0004674">
    <property type="term" value="F:protein serine/threonine kinase activity"/>
    <property type="evidence" value="ECO:0007669"/>
    <property type="project" value="UniProtKB-KW"/>
</dbReference>
<keyword evidence="4 5" id="KW-0067">ATP-binding</keyword>
<evidence type="ECO:0000313" key="9">
    <source>
        <dbReference type="Proteomes" id="UP000029120"/>
    </source>
</evidence>
<reference evidence="9" key="1">
    <citation type="journal article" date="2015" name="Nat. Plants">
        <title>Genome expansion of Arabis alpina linked with retrotransposition and reduced symmetric DNA methylation.</title>
        <authorList>
            <person name="Willing E.M."/>
            <person name="Rawat V."/>
            <person name="Mandakova T."/>
            <person name="Maumus F."/>
            <person name="James G.V."/>
            <person name="Nordstroem K.J."/>
            <person name="Becker C."/>
            <person name="Warthmann N."/>
            <person name="Chica C."/>
            <person name="Szarzynska B."/>
            <person name="Zytnicki M."/>
            <person name="Albani M.C."/>
            <person name="Kiefer C."/>
            <person name="Bergonzi S."/>
            <person name="Castaings L."/>
            <person name="Mateos J.L."/>
            <person name="Berns M.C."/>
            <person name="Bujdoso N."/>
            <person name="Piofczyk T."/>
            <person name="de Lorenzo L."/>
            <person name="Barrero-Sicilia C."/>
            <person name="Mateos I."/>
            <person name="Piednoel M."/>
            <person name="Hagmann J."/>
            <person name="Chen-Min-Tao R."/>
            <person name="Iglesias-Fernandez R."/>
            <person name="Schuster S.C."/>
            <person name="Alonso-Blanco C."/>
            <person name="Roudier F."/>
            <person name="Carbonero P."/>
            <person name="Paz-Ares J."/>
            <person name="Davis S.J."/>
            <person name="Pecinka A."/>
            <person name="Quesneville H."/>
            <person name="Colot V."/>
            <person name="Lysak M.A."/>
            <person name="Weigel D."/>
            <person name="Coupland G."/>
            <person name="Schneeberger K."/>
        </authorList>
    </citation>
    <scope>NUCLEOTIDE SEQUENCE [LARGE SCALE GENOMIC DNA]</scope>
    <source>
        <strain evidence="9">cv. Pajares</strain>
    </source>
</reference>
<dbReference type="PANTHER" id="PTHR48011">
    <property type="entry name" value="CCR4-NOT TRANSCRIPTIONAL COMPLEX SUBUNIT CAF120-RELATED"/>
    <property type="match status" value="1"/>
</dbReference>
<evidence type="ECO:0000256" key="1">
    <source>
        <dbReference type="ARBA" id="ARBA00022679"/>
    </source>
</evidence>
<dbReference type="InterPro" id="IPR008271">
    <property type="entry name" value="Ser/Thr_kinase_AS"/>
</dbReference>
<sequence length="291" mass="32353">MSSSWMLEETTLPKLGFLGQGNHGYISLVRTPNGLLMAKKTSLHKYSENLEKESTILHHFNSIHFNIVRSTSPIVYDETMPINVKVCSIYMELSPHGSLLDMKAKAGGILPENVVGYCILQVLEGLRDLHRDGYVHCDLKPENILIFPTYTHGELCELKLASFSLAKEPNGPNPVPECLCKAELVYLAPEAAGPRGRISSTVDIWYLGVMVMDLLGAMVREGGRIAYRADMLSLLAINFLRRCIVHYSGVRATVEELMNDPFVRQSLGVPKLEMFPVPSSLSNGVVQGRFF</sequence>
<accession>A0A087GYE1</accession>
<dbReference type="SMART" id="SM00220">
    <property type="entry name" value="S_TKc"/>
    <property type="match status" value="1"/>
</dbReference>
<dbReference type="Gramene" id="KFK34893">
    <property type="protein sequence ID" value="KFK34893"/>
    <property type="gene ID" value="AALP_AA5G207100"/>
</dbReference>
<keyword evidence="2 5" id="KW-0547">Nucleotide-binding</keyword>
<dbReference type="PROSITE" id="PS50011">
    <property type="entry name" value="PROTEIN_KINASE_DOM"/>
    <property type="match status" value="1"/>
</dbReference>
<keyword evidence="1" id="KW-0808">Transferase</keyword>
<dbReference type="OMA" id="RRCIVHY"/>
<comment type="similarity">
    <text evidence="6">Belongs to the protein kinase superfamily.</text>
</comment>
<evidence type="ECO:0000259" key="7">
    <source>
        <dbReference type="PROSITE" id="PS50011"/>
    </source>
</evidence>
<dbReference type="PROSITE" id="PS00108">
    <property type="entry name" value="PROTEIN_KINASE_ST"/>
    <property type="match status" value="1"/>
</dbReference>
<organism evidence="8 9">
    <name type="scientific">Arabis alpina</name>
    <name type="common">Alpine rock-cress</name>
    <dbReference type="NCBI Taxonomy" id="50452"/>
    <lineage>
        <taxon>Eukaryota</taxon>
        <taxon>Viridiplantae</taxon>
        <taxon>Streptophyta</taxon>
        <taxon>Embryophyta</taxon>
        <taxon>Tracheophyta</taxon>
        <taxon>Spermatophyta</taxon>
        <taxon>Magnoliopsida</taxon>
        <taxon>eudicotyledons</taxon>
        <taxon>Gunneridae</taxon>
        <taxon>Pentapetalae</taxon>
        <taxon>rosids</taxon>
        <taxon>malvids</taxon>
        <taxon>Brassicales</taxon>
        <taxon>Brassicaceae</taxon>
        <taxon>Arabideae</taxon>
        <taxon>Arabis</taxon>
    </lineage>
</organism>
<dbReference type="Pfam" id="PF00069">
    <property type="entry name" value="Pkinase"/>
    <property type="match status" value="1"/>
</dbReference>
<evidence type="ECO:0000256" key="2">
    <source>
        <dbReference type="ARBA" id="ARBA00022741"/>
    </source>
</evidence>
<keyword evidence="9" id="KW-1185">Reference proteome</keyword>
<dbReference type="Proteomes" id="UP000029120">
    <property type="component" value="Chromosome 5"/>
</dbReference>
<dbReference type="EMBL" id="CM002873">
    <property type="protein sequence ID" value="KFK34893.1"/>
    <property type="molecule type" value="Genomic_DNA"/>
</dbReference>
<dbReference type="PROSITE" id="PS00107">
    <property type="entry name" value="PROTEIN_KINASE_ATP"/>
    <property type="match status" value="1"/>
</dbReference>
<dbReference type="SUPFAM" id="SSF56112">
    <property type="entry name" value="Protein kinase-like (PK-like)"/>
    <property type="match status" value="1"/>
</dbReference>
<feature type="domain" description="Protein kinase" evidence="7">
    <location>
        <begin position="12"/>
        <end position="263"/>
    </location>
</feature>
<dbReference type="InterPro" id="IPR017441">
    <property type="entry name" value="Protein_kinase_ATP_BS"/>
</dbReference>
<dbReference type="InterPro" id="IPR000719">
    <property type="entry name" value="Prot_kinase_dom"/>
</dbReference>
<dbReference type="InterPro" id="IPR052751">
    <property type="entry name" value="Plant_MAPKKK"/>
</dbReference>
<dbReference type="GO" id="GO:0005524">
    <property type="term" value="F:ATP binding"/>
    <property type="evidence" value="ECO:0007669"/>
    <property type="project" value="UniProtKB-UniRule"/>
</dbReference>
<evidence type="ECO:0000256" key="4">
    <source>
        <dbReference type="ARBA" id="ARBA00022840"/>
    </source>
</evidence>
<keyword evidence="3" id="KW-0418">Kinase</keyword>